<accession>A0AAP0G999</accession>
<keyword evidence="1" id="KW-0175">Coiled coil</keyword>
<dbReference type="PANTHER" id="PTHR35766:SF1">
    <property type="entry name" value="OS08G0543600 PROTEIN"/>
    <property type="match status" value="1"/>
</dbReference>
<feature type="domain" description="DUF7725" evidence="3">
    <location>
        <begin position="618"/>
        <end position="690"/>
    </location>
</feature>
<dbReference type="Pfam" id="PF24851">
    <property type="entry name" value="DUF7725"/>
    <property type="match status" value="1"/>
</dbReference>
<dbReference type="Proteomes" id="UP001418222">
    <property type="component" value="Unassembled WGS sequence"/>
</dbReference>
<feature type="compositionally biased region" description="Basic and acidic residues" evidence="2">
    <location>
        <begin position="39"/>
        <end position="49"/>
    </location>
</feature>
<evidence type="ECO:0000256" key="1">
    <source>
        <dbReference type="SAM" id="Coils"/>
    </source>
</evidence>
<evidence type="ECO:0000259" key="3">
    <source>
        <dbReference type="Pfam" id="PF24851"/>
    </source>
</evidence>
<gene>
    <name evidence="4" type="ORF">KSP39_PZI008529</name>
</gene>
<keyword evidence="5" id="KW-1185">Reference proteome</keyword>
<reference evidence="4 5" key="1">
    <citation type="journal article" date="2022" name="Nat. Plants">
        <title>Genomes of leafy and leafless Platanthera orchids illuminate the evolution of mycoheterotrophy.</title>
        <authorList>
            <person name="Li M.H."/>
            <person name="Liu K.W."/>
            <person name="Li Z."/>
            <person name="Lu H.C."/>
            <person name="Ye Q.L."/>
            <person name="Zhang D."/>
            <person name="Wang J.Y."/>
            <person name="Li Y.F."/>
            <person name="Zhong Z.M."/>
            <person name="Liu X."/>
            <person name="Yu X."/>
            <person name="Liu D.K."/>
            <person name="Tu X.D."/>
            <person name="Liu B."/>
            <person name="Hao Y."/>
            <person name="Liao X.Y."/>
            <person name="Jiang Y.T."/>
            <person name="Sun W.H."/>
            <person name="Chen J."/>
            <person name="Chen Y.Q."/>
            <person name="Ai Y."/>
            <person name="Zhai J.W."/>
            <person name="Wu S.S."/>
            <person name="Zhou Z."/>
            <person name="Hsiao Y.Y."/>
            <person name="Wu W.L."/>
            <person name="Chen Y.Y."/>
            <person name="Lin Y.F."/>
            <person name="Hsu J.L."/>
            <person name="Li C.Y."/>
            <person name="Wang Z.W."/>
            <person name="Zhao X."/>
            <person name="Zhong W.Y."/>
            <person name="Ma X.K."/>
            <person name="Ma L."/>
            <person name="Huang J."/>
            <person name="Chen G.Z."/>
            <person name="Huang M.Z."/>
            <person name="Huang L."/>
            <person name="Peng D.H."/>
            <person name="Luo Y.B."/>
            <person name="Zou S.Q."/>
            <person name="Chen S.P."/>
            <person name="Lan S."/>
            <person name="Tsai W.C."/>
            <person name="Van de Peer Y."/>
            <person name="Liu Z.J."/>
        </authorList>
    </citation>
    <scope>NUCLEOTIDE SEQUENCE [LARGE SCALE GENOMIC DNA]</scope>
    <source>
        <strain evidence="4">Lor287</strain>
    </source>
</reference>
<evidence type="ECO:0000313" key="4">
    <source>
        <dbReference type="EMBL" id="KAK8945114.1"/>
    </source>
</evidence>
<feature type="coiled-coil region" evidence="1">
    <location>
        <begin position="79"/>
        <end position="165"/>
    </location>
</feature>
<name>A0AAP0G999_9ASPA</name>
<dbReference type="InterPro" id="IPR056142">
    <property type="entry name" value="DUF7725"/>
</dbReference>
<sequence length="853" mass="95227">MEATAGHSGSLPVPSSHPSQRKEWRAISEHSFRNNGSEEPEHQKLGQTDERTIYEVQEGTGPVNFDLCSINVDGEGFKEDILQLRIQEISRQREELQHMEIELRTQTRARSEIMKMHNHYRSQLKEHAEAFEKLKEQLQEREQEVNELKLNLEAKNRELHAFKIDTEAVWAKEDLFREQNKELATFKRDRDISEAERSQHLKNIHDLQEHIKEKESQFLVLEEQHRVAQEKIIYKDEQLRKMQAWMAHVQETDVLQSTNQSLQAELRQRTEQFNQYWIALQRQFVEMEHHHLQTIQQLHLELSEIRGRSGLYQGNSQIVRESQTDPSLYLQNKGSQVNANDGTVSNSSFTFGSDGKFPASSSSTQMEHVPVVSTVPGMGGFLPTGQMTALHPFVIHQPVVPESASSANSVILQSHAGHLESMSAMPLPHWHNQQEVQGNSQASSQEEYHMSQLEQNLLRFHSHYSHELPATENVLHPEYLSSHINQQHSPSVAMSVSNEQMKVLESNDKNNQASQETLGTSNATSSLNSLLFEPTAQKNEQVQDQNTESAINESQQILNSAQQWSASNLSASASPRHRVDANIAEESNNAKLVFSDASVPAIGASISLPTSKTVEPLLLDERALLACIVRAIPAGSDGRIRISTTLPNRLGKMLAPLHWHDYKKHYGKLDDFVASHPELFVVEGDYIHLCEGAQETISATAAAAKVAAAAASYATYSSMFPSVAVTPISQSNRHKKAFSNDSKRGNSASFIKDVAVNDTGNSSDKFSEIPVLRTHQINGLSVNVVQGLADIAISSTTSSGEKNVSASNAPSDQLNLSHLMGNGSNKTLTFGRIAFGGKKQGRISEAARFVSRR</sequence>
<feature type="compositionally biased region" description="Basic and acidic residues" evidence="2">
    <location>
        <begin position="20"/>
        <end position="32"/>
    </location>
</feature>
<feature type="region of interest" description="Disordered" evidence="2">
    <location>
        <begin position="1"/>
        <end position="49"/>
    </location>
</feature>
<dbReference type="PANTHER" id="PTHR35766">
    <property type="entry name" value="OS08G0543600 PROTEIN"/>
    <property type="match status" value="1"/>
</dbReference>
<comment type="caution">
    <text evidence="4">The sequence shown here is derived from an EMBL/GenBank/DDBJ whole genome shotgun (WGS) entry which is preliminary data.</text>
</comment>
<evidence type="ECO:0000313" key="5">
    <source>
        <dbReference type="Proteomes" id="UP001418222"/>
    </source>
</evidence>
<proteinExistence type="predicted"/>
<organism evidence="4 5">
    <name type="scientific">Platanthera zijinensis</name>
    <dbReference type="NCBI Taxonomy" id="2320716"/>
    <lineage>
        <taxon>Eukaryota</taxon>
        <taxon>Viridiplantae</taxon>
        <taxon>Streptophyta</taxon>
        <taxon>Embryophyta</taxon>
        <taxon>Tracheophyta</taxon>
        <taxon>Spermatophyta</taxon>
        <taxon>Magnoliopsida</taxon>
        <taxon>Liliopsida</taxon>
        <taxon>Asparagales</taxon>
        <taxon>Orchidaceae</taxon>
        <taxon>Orchidoideae</taxon>
        <taxon>Orchideae</taxon>
        <taxon>Orchidinae</taxon>
        <taxon>Platanthera</taxon>
    </lineage>
</organism>
<feature type="coiled-coil region" evidence="1">
    <location>
        <begin position="197"/>
        <end position="231"/>
    </location>
</feature>
<evidence type="ECO:0000256" key="2">
    <source>
        <dbReference type="SAM" id="MobiDB-lite"/>
    </source>
</evidence>
<dbReference type="AlphaFoldDB" id="A0AAP0G999"/>
<protein>
    <recommendedName>
        <fullName evidence="3">DUF7725 domain-containing protein</fullName>
    </recommendedName>
</protein>
<dbReference type="EMBL" id="JBBWWQ010000006">
    <property type="protein sequence ID" value="KAK8945114.1"/>
    <property type="molecule type" value="Genomic_DNA"/>
</dbReference>